<protein>
    <recommendedName>
        <fullName evidence="5">Gliding motility-associated-like protein</fullName>
    </recommendedName>
</protein>
<dbReference type="Proteomes" id="UP001398556">
    <property type="component" value="Unassembled WGS sequence"/>
</dbReference>
<comment type="caution">
    <text evidence="3">The sequence shown here is derived from an EMBL/GenBank/DDBJ whole genome shotgun (WGS) entry which is preliminary data.</text>
</comment>
<feature type="region of interest" description="Disordered" evidence="1">
    <location>
        <begin position="188"/>
        <end position="217"/>
    </location>
</feature>
<dbReference type="Pfam" id="PF13573">
    <property type="entry name" value="SprB"/>
    <property type="match status" value="15"/>
</dbReference>
<feature type="transmembrane region" description="Helical" evidence="2">
    <location>
        <begin position="36"/>
        <end position="55"/>
    </location>
</feature>
<dbReference type="RefSeq" id="WP_341699771.1">
    <property type="nucleotide sequence ID" value="NZ_JBBYHU010000007.1"/>
</dbReference>
<keyword evidence="2" id="KW-0812">Transmembrane</keyword>
<evidence type="ECO:0000256" key="1">
    <source>
        <dbReference type="SAM" id="MobiDB-lite"/>
    </source>
</evidence>
<keyword evidence="4" id="KW-1185">Reference proteome</keyword>
<proteinExistence type="predicted"/>
<dbReference type="EMBL" id="JBBYHU010000007">
    <property type="protein sequence ID" value="MEL1240533.1"/>
    <property type="molecule type" value="Genomic_DNA"/>
</dbReference>
<reference evidence="3 4" key="1">
    <citation type="submission" date="2024-04" db="EMBL/GenBank/DDBJ databases">
        <title>Flavobacterium sp. DGU99 16S ribosomal RNA gene Genome sequencing and assembly.</title>
        <authorList>
            <person name="Park S."/>
        </authorList>
    </citation>
    <scope>NUCLEOTIDE SEQUENCE [LARGE SCALE GENOMIC DNA]</scope>
    <source>
        <strain evidence="3 4">DGU99</strain>
    </source>
</reference>
<name>A0ABU9HL85_9FLAO</name>
<keyword evidence="2" id="KW-0472">Membrane</keyword>
<sequence length="2117" mass="216226">MKKNIFYTMQGVKAVFCTLVDCCRIIALKMFRENTLLNKLLFFSVFLVMSLFFSANSYGQLVDPGAIRANFGVDGDAYANFQGFSIITPPGSTTPPSVTAGVDDWFVNKTPPPDSLGVRSPYWDGMGLNVIDQRDGAILKAAIQGNNNYSFTKRQSRPPLSIVVSSVNGVPTPYLWIDAVYGRDNNSAQSNTDASIFTSTSDKNPDNPSTYNVGSGSVPQKDDIIDVMAHLRGEGPKDPTAQDPRPFATLYAYGAATLRSTSGSKHIDFEFFRTLAEVSGASFINTGSDGGRTAFTFNPDGSLNKPGTIIVSIDYEGGGTKPDVRIRVWMSKASFDALSLNPSARPFNVVAGSFEQGLSSGDFGYARITALSDAVAAIWGRVNAEGSTLAAPWGTLEGSTATLFDEYQTLQHVEIGINLTAFNLDRKDDSDPCSNILGSLLVKTRSCAGGNNDPFTCELKDYAGPYAFGFTVKPEVSLSVDRTITCTNTTATITATGIKPNGAPVVFYGPASSENGGLGPIIPAEDAAPDLNRTVSVGGVYAAVVSAPGFAGCMATAYITVQEDKAPPIANDSHTNVSCNGGTDGSVTITFGGGTGPYEVNFNGAGYVSQISPKVYSGLAAGTYSWIVRGANGCTASGSETITQPAALIASDAHTNVSCNGGTNGTVTVTFSGGTAPYTVNFNGGGFVTQTSPKAYTGLAAGSYSWVVRDANGCEQSGSETVTQPTALIASDAHTNVSCNGGTDGSVTVTFSGGTAPYTVNFNGGGFVAQISPKAYTGLAAGTYSWVVRDANGCEQSGSETVTQPTALIASDAHTNVSCNGGTDGSVTVTFSGGTAPYTVNFNGGGFVAQTSPKAYTGLAAGTYSWGVRDANGCEQSGSETVTQPTALIASDAHINVSCNGGADGSVTVTFSGGTAPYTVNFNGGGFVAQTSPKAYTGLAAGTYSWVVRDANGCEQSGSETVTQPTALIASDAHTNVSCNGGTNGTVTVTFSGGTAPYSVNFNGGGFVAQTSPKAYTGLAAGTYSWVVRDANGCEQSGSETVTQPTALLASDAHADASCNGGTDGSVTITFSGGTAPYMVNFNGGGFVSQTSPKVYSGLTTGTYSWVVRDANGCEQSGSETVGQPSTITASDAHTNVSCNGGTNGTVTITFSGGTAPYSVNFNGGGFVAQTSPKAYTGLAAGTYSWVVRDANGCEQSGSETVTQPTALIASDAHANVSCNGGTDGSVTVTFSGGTAPYSVNFNGGGFVAQTSPKAYTGLAAGTYSWVVRDANGCEQSGSETVTQPTALIASDAHANVTCNGGTDGSVTVTFSGGTAPYTVNFNGGGFVAQTSPKAYTGLAAGTYSWVVRDANGCEQSGSETVTQPTALIASDAHTNVTCNGGTDGSVTVTFSGGTAPYTVNFNGGGFVAQTSPKAYTGLAAGTYSWVVRDANGCEQSGSETVTQPTALIASDAHTNVSCNGGTDGSVTVTFSGGTAPYTVNFNGGGFVAQTSPKAYTGLAAGTYSWVVRDANGCEQSGSETVTQPTALMASDAHTNVSCNGGTDGSVTVTFSGGTAPYTVNFNGGGFVAQTSPKAYTGLGAGTYSWVVRDANGCEQSGSETVAQPTALIASDAHTNVSCNGGTDGSVTVTFSGGTAPYTVNFNGGGFVAQTSPKAYTGLAAGTYSWVVRDANGCEQSGSETVTQPTALIASDAHTEVTCLGFSDGSLTITFSGGTAPYMVNFNGSGFMAETSPKVYTGLGAGTYSWVVKDANGCEQSGSETLSDGPSCGGELCTYTQGAYGNSGGLYCDGTTGGISTANLITQAIANAGGTITVGKAGVSSVYMNSGDASCVITQMPGGGKATEIVPAGDYPICPSLPNSFLKNGKINNVLLSQTIALSLNVNITKPSQLGSFILQAGTLATAKPEGGCGSSVAKQRICGHLENNIWIPTVNEYTYRTFSAAVINAIIPDGNGNRTVAGLLDLANRALANVDNIKNSENGASLTDIAGAAAAVNEVFDECAIAVGWEVEKCPSAPTLDLAIVTASKISSTETAGFDAYPVPFKDQLTIKYNFDYVSDVTIEVFNSKGVLVYSMIDIASYLGKEVTIFINTPLEQQQVYYVRLTTSQGSTVKSVMSSY</sequence>
<keyword evidence="2" id="KW-1133">Transmembrane helix</keyword>
<dbReference type="InterPro" id="IPR043504">
    <property type="entry name" value="Peptidase_S1_PA_chymotrypsin"/>
</dbReference>
<evidence type="ECO:0000313" key="4">
    <source>
        <dbReference type="Proteomes" id="UP001398556"/>
    </source>
</evidence>
<evidence type="ECO:0000256" key="2">
    <source>
        <dbReference type="SAM" id="Phobius"/>
    </source>
</evidence>
<evidence type="ECO:0000313" key="3">
    <source>
        <dbReference type="EMBL" id="MEL1240533.1"/>
    </source>
</evidence>
<dbReference type="Gene3D" id="2.40.10.10">
    <property type="entry name" value="Trypsin-like serine proteases"/>
    <property type="match status" value="8"/>
</dbReference>
<gene>
    <name evidence="3" type="ORF">AAEO59_05690</name>
</gene>
<dbReference type="InterPro" id="IPR025667">
    <property type="entry name" value="SprB_repeat"/>
</dbReference>
<evidence type="ECO:0008006" key="5">
    <source>
        <dbReference type="Google" id="ProtNLM"/>
    </source>
</evidence>
<accession>A0ABU9HL85</accession>
<organism evidence="3 4">
    <name type="scientific">Flavobacterium flavipallidum</name>
    <dbReference type="NCBI Taxonomy" id="3139140"/>
    <lineage>
        <taxon>Bacteria</taxon>
        <taxon>Pseudomonadati</taxon>
        <taxon>Bacteroidota</taxon>
        <taxon>Flavobacteriia</taxon>
        <taxon>Flavobacteriales</taxon>
        <taxon>Flavobacteriaceae</taxon>
        <taxon>Flavobacterium</taxon>
    </lineage>
</organism>